<accession>A0ABT9PJH9</accession>
<name>A0ABT9PJH9_9ACTO</name>
<dbReference type="SUPFAM" id="SSF53756">
    <property type="entry name" value="UDP-Glycosyltransferase/glycogen phosphorylase"/>
    <property type="match status" value="1"/>
</dbReference>
<dbReference type="Proteomes" id="UP001230145">
    <property type="component" value="Unassembled WGS sequence"/>
</dbReference>
<evidence type="ECO:0000313" key="1">
    <source>
        <dbReference type="EMBL" id="MDP9832879.1"/>
    </source>
</evidence>
<keyword evidence="2" id="KW-1185">Reference proteome</keyword>
<reference evidence="1 2" key="1">
    <citation type="submission" date="2023-07" db="EMBL/GenBank/DDBJ databases">
        <title>Sequencing the genomes of 1000 actinobacteria strains.</title>
        <authorList>
            <person name="Klenk H.-P."/>
        </authorList>
    </citation>
    <scope>NUCLEOTIDE SEQUENCE [LARGE SCALE GENOMIC DNA]</scope>
    <source>
        <strain evidence="1 2">DSM 19515</strain>
    </source>
</reference>
<gene>
    <name evidence="1" type="ORF">J2S45_001558</name>
</gene>
<dbReference type="Pfam" id="PF13692">
    <property type="entry name" value="Glyco_trans_1_4"/>
    <property type="match status" value="1"/>
</dbReference>
<protein>
    <submittedName>
        <fullName evidence="1">Glycosyltransferase involved in cell wall biosynthesis</fullName>
    </submittedName>
</protein>
<dbReference type="EMBL" id="JAUSQL010000001">
    <property type="protein sequence ID" value="MDP9832879.1"/>
    <property type="molecule type" value="Genomic_DNA"/>
</dbReference>
<dbReference type="Gene3D" id="3.40.50.2000">
    <property type="entry name" value="Glycogen Phosphorylase B"/>
    <property type="match status" value="1"/>
</dbReference>
<evidence type="ECO:0000313" key="2">
    <source>
        <dbReference type="Proteomes" id="UP001230145"/>
    </source>
</evidence>
<comment type="caution">
    <text evidence="1">The sequence shown here is derived from an EMBL/GenBank/DDBJ whole genome shotgun (WGS) entry which is preliminary data.</text>
</comment>
<sequence>MSKVFRVPVVIDLRDVWPELTRFVTCATPRTTWKKRALKAVADSAFLLAGRVFNATLRRADGIITTSSWHAKSLKMRLGVRTYTLANDILVDLTVAPESPKKVRPPELHVLYTGNVGRAQGLENAIEAVRLAAAENTNVILRFIGGGAHLNLVKELASDLPNVEFVRPGTPEALKTHHEWADTILVHLKGWPPLEQTVPSKVFSAIGSGRHVTLAANGESVEILRHADVGDAVPAMNPQALADLWVDLARNPERLEVGSRGIEWLRALRVENDPGRAFVDFLEDTVRRTRDDHV</sequence>
<proteinExistence type="predicted"/>
<organism evidence="1 2">
    <name type="scientific">Trueperella abortisuis</name>
    <dbReference type="NCBI Taxonomy" id="445930"/>
    <lineage>
        <taxon>Bacteria</taxon>
        <taxon>Bacillati</taxon>
        <taxon>Actinomycetota</taxon>
        <taxon>Actinomycetes</taxon>
        <taxon>Actinomycetales</taxon>
        <taxon>Actinomycetaceae</taxon>
        <taxon>Trueperella</taxon>
    </lineage>
</organism>